<comment type="subcellular location">
    <subcellularLocation>
        <location evidence="1">Membrane</location>
        <topology evidence="1">Multi-pass membrane protein</topology>
    </subcellularLocation>
</comment>
<dbReference type="InterPro" id="IPR003834">
    <property type="entry name" value="Cyt_c_assmbl_TM_dom"/>
</dbReference>
<protein>
    <recommendedName>
        <fullName evidence="7">Cytochrome C biogenesis protein transmembrane domain-containing protein</fullName>
    </recommendedName>
</protein>
<dbReference type="EMBL" id="MEWZ01000004">
    <property type="protein sequence ID" value="OGC87522.1"/>
    <property type="molecule type" value="Genomic_DNA"/>
</dbReference>
<sequence>MDLPLFVGAFVAGILMFLAPCTLPIVPGYLAFIAGIPLSALSNPAAKKSARRVVFLNALAFVIGFSVIFILLGVAAGFLGVLIGPWRYLLSKAAGAIIILFGLTMLGLLPTSFISRERHLRLPSFLILGRMPSSALIGALFALGWSPCIGPILGTVLLIASTSSTALYGALLLGVFSLGLSIPFLLCALLVTETTTLLARIGGVVRILTLVGGVGLVAVGVLMLTGVMDMFIANGYSLFGEWGYNTLLDYL</sequence>
<feature type="transmembrane region" description="Helical" evidence="6">
    <location>
        <begin position="203"/>
        <end position="228"/>
    </location>
</feature>
<keyword evidence="3 6" id="KW-0812">Transmembrane</keyword>
<dbReference type="InterPro" id="IPR051790">
    <property type="entry name" value="Cytochrome_c-biogenesis_DsbD"/>
</dbReference>
<keyword evidence="5 6" id="KW-0472">Membrane</keyword>
<evidence type="ECO:0000259" key="7">
    <source>
        <dbReference type="Pfam" id="PF02683"/>
    </source>
</evidence>
<feature type="domain" description="Cytochrome C biogenesis protein transmembrane" evidence="7">
    <location>
        <begin position="7"/>
        <end position="227"/>
    </location>
</feature>
<evidence type="ECO:0000256" key="5">
    <source>
        <dbReference type="ARBA" id="ARBA00023136"/>
    </source>
</evidence>
<evidence type="ECO:0000256" key="6">
    <source>
        <dbReference type="SAM" id="Phobius"/>
    </source>
</evidence>
<keyword evidence="4 6" id="KW-1133">Transmembrane helix</keyword>
<comment type="similarity">
    <text evidence="2">Belongs to the DsbD family.</text>
</comment>
<comment type="caution">
    <text evidence="8">The sequence shown here is derived from an EMBL/GenBank/DDBJ whole genome shotgun (WGS) entry which is preliminary data.</text>
</comment>
<name>A0A1F4Y0R0_9BACT</name>
<evidence type="ECO:0000313" key="9">
    <source>
        <dbReference type="Proteomes" id="UP000178585"/>
    </source>
</evidence>
<feature type="transmembrane region" description="Helical" evidence="6">
    <location>
        <begin position="6"/>
        <end position="32"/>
    </location>
</feature>
<feature type="transmembrane region" description="Helical" evidence="6">
    <location>
        <begin position="53"/>
        <end position="81"/>
    </location>
</feature>
<evidence type="ECO:0000256" key="2">
    <source>
        <dbReference type="ARBA" id="ARBA00006143"/>
    </source>
</evidence>
<dbReference type="GO" id="GO:0016020">
    <property type="term" value="C:membrane"/>
    <property type="evidence" value="ECO:0007669"/>
    <property type="project" value="UniProtKB-SubCell"/>
</dbReference>
<dbReference type="PANTHER" id="PTHR31272:SF4">
    <property type="entry name" value="CYTOCHROME C-TYPE BIOGENESIS PROTEIN HI_1454-RELATED"/>
    <property type="match status" value="1"/>
</dbReference>
<reference evidence="8 9" key="1">
    <citation type="journal article" date="2016" name="Nat. Commun.">
        <title>Thousands of microbial genomes shed light on interconnected biogeochemical processes in an aquifer system.</title>
        <authorList>
            <person name="Anantharaman K."/>
            <person name="Brown C.T."/>
            <person name="Hug L.A."/>
            <person name="Sharon I."/>
            <person name="Castelle C.J."/>
            <person name="Probst A.J."/>
            <person name="Thomas B.C."/>
            <person name="Singh A."/>
            <person name="Wilkins M.J."/>
            <person name="Karaoz U."/>
            <person name="Brodie E.L."/>
            <person name="Williams K.H."/>
            <person name="Hubbard S.S."/>
            <person name="Banfield J.F."/>
        </authorList>
    </citation>
    <scope>NUCLEOTIDE SEQUENCE [LARGE SCALE GENOMIC DNA]</scope>
</reference>
<dbReference type="Pfam" id="PF02683">
    <property type="entry name" value="DsbD_TM"/>
    <property type="match status" value="1"/>
</dbReference>
<dbReference type="AlphaFoldDB" id="A0A1F4Y0R0"/>
<proteinExistence type="inferred from homology"/>
<feature type="transmembrane region" description="Helical" evidence="6">
    <location>
        <begin position="166"/>
        <end position="191"/>
    </location>
</feature>
<accession>A0A1F4Y0R0</accession>
<feature type="transmembrane region" description="Helical" evidence="6">
    <location>
        <begin position="93"/>
        <end position="114"/>
    </location>
</feature>
<dbReference type="Proteomes" id="UP000178585">
    <property type="component" value="Unassembled WGS sequence"/>
</dbReference>
<dbReference type="PANTHER" id="PTHR31272">
    <property type="entry name" value="CYTOCHROME C-TYPE BIOGENESIS PROTEIN HI_1454-RELATED"/>
    <property type="match status" value="1"/>
</dbReference>
<dbReference type="STRING" id="1797245.A2949_02580"/>
<feature type="transmembrane region" description="Helical" evidence="6">
    <location>
        <begin position="135"/>
        <end position="160"/>
    </location>
</feature>
<dbReference type="GO" id="GO:0017004">
    <property type="term" value="P:cytochrome complex assembly"/>
    <property type="evidence" value="ECO:0007669"/>
    <property type="project" value="InterPro"/>
</dbReference>
<evidence type="ECO:0000256" key="4">
    <source>
        <dbReference type="ARBA" id="ARBA00022989"/>
    </source>
</evidence>
<organism evidence="8 9">
    <name type="scientific">Candidatus Adlerbacteria bacterium RIFCSPLOWO2_01_FULL_54_21b</name>
    <dbReference type="NCBI Taxonomy" id="1797245"/>
    <lineage>
        <taxon>Bacteria</taxon>
        <taxon>Candidatus Adleribacteriota</taxon>
    </lineage>
</organism>
<evidence type="ECO:0000256" key="1">
    <source>
        <dbReference type="ARBA" id="ARBA00004141"/>
    </source>
</evidence>
<evidence type="ECO:0000313" key="8">
    <source>
        <dbReference type="EMBL" id="OGC87522.1"/>
    </source>
</evidence>
<evidence type="ECO:0000256" key="3">
    <source>
        <dbReference type="ARBA" id="ARBA00022692"/>
    </source>
</evidence>
<gene>
    <name evidence="8" type="ORF">A2949_02580</name>
</gene>